<keyword evidence="2" id="KW-1185">Reference proteome</keyword>
<reference evidence="2" key="1">
    <citation type="submission" date="2023-07" db="EMBL/GenBank/DDBJ databases">
        <title>Ancylobacter moscoviensis sp. nov., facultatively methylotrophic bacteria from activated sludge and the reclassification of Starkeya novella (Starkey 1934) Kelly et al. 2000 as Ancylobacter novellus comb. nov., Starkeya koreensis Im et al. 2006 as Ancylobacter koreensis comb.nov., Angulomicrobium tetraedrale Vasil'eva et al. 1986 as Ancylobacter tetraedralis comb. nov., Angulomicrobium amanitiforme Fritz et al. 2004 as Ancylobacter amanitiformis comb. nov. and Methylorhabdus multivorans Doronina et al. 1996 as Ancylobacter multivorans comb. nov. and emended description of the genus Ancylobacter.</title>
        <authorList>
            <person name="Doronina N."/>
            <person name="Chemodurova A."/>
            <person name="Grouzdev D."/>
            <person name="Koziaeva V."/>
            <person name="Shi W."/>
            <person name="Wu L."/>
            <person name="Kaparullina E."/>
        </authorList>
    </citation>
    <scope>NUCLEOTIDE SEQUENCE [LARGE SCALE GENOMIC DNA]</scope>
    <source>
        <strain evidence="2">Jip08</strain>
    </source>
</reference>
<gene>
    <name evidence="1" type="ORF">MWN33_17865</name>
</gene>
<organism evidence="1 2">
    <name type="scientific">Ancylobacter koreensis</name>
    <dbReference type="NCBI Taxonomy" id="266121"/>
    <lineage>
        <taxon>Bacteria</taxon>
        <taxon>Pseudomonadati</taxon>
        <taxon>Pseudomonadota</taxon>
        <taxon>Alphaproteobacteria</taxon>
        <taxon>Hyphomicrobiales</taxon>
        <taxon>Xanthobacteraceae</taxon>
        <taxon>Ancylobacter</taxon>
    </lineage>
</organism>
<proteinExistence type="predicted"/>
<name>A0ABT0DRJ8_9HYPH</name>
<dbReference type="RefSeq" id="WP_247202409.1">
    <property type="nucleotide sequence ID" value="NZ_JALKCG010000010.1"/>
</dbReference>
<evidence type="ECO:0000313" key="2">
    <source>
        <dbReference type="Proteomes" id="UP001202867"/>
    </source>
</evidence>
<dbReference type="EMBL" id="JALKCG010000010">
    <property type="protein sequence ID" value="MCK0209901.1"/>
    <property type="molecule type" value="Genomic_DNA"/>
</dbReference>
<evidence type="ECO:0000313" key="1">
    <source>
        <dbReference type="EMBL" id="MCK0209901.1"/>
    </source>
</evidence>
<accession>A0ABT0DRJ8</accession>
<sequence>MRSLREILLNMDIELEDYTSAIGQARNPMLSDDDRLMLLRSGEASWKRLEAAHRELAVRAAGLGRTPANDAKTTTPKAFAST</sequence>
<comment type="caution">
    <text evidence="1">The sequence shown here is derived from an EMBL/GenBank/DDBJ whole genome shotgun (WGS) entry which is preliminary data.</text>
</comment>
<protein>
    <submittedName>
        <fullName evidence="1">Uncharacterized protein</fullName>
    </submittedName>
</protein>
<dbReference type="Proteomes" id="UP001202867">
    <property type="component" value="Unassembled WGS sequence"/>
</dbReference>